<protein>
    <recommendedName>
        <fullName evidence="3">ATP-binding protein</fullName>
    </recommendedName>
</protein>
<keyword evidence="2" id="KW-1185">Reference proteome</keyword>
<accession>A0ABV8TEH9</accession>
<proteinExistence type="predicted"/>
<evidence type="ECO:0008006" key="3">
    <source>
        <dbReference type="Google" id="ProtNLM"/>
    </source>
</evidence>
<dbReference type="InterPro" id="IPR027417">
    <property type="entry name" value="P-loop_NTPase"/>
</dbReference>
<dbReference type="InterPro" id="IPR016024">
    <property type="entry name" value="ARM-type_fold"/>
</dbReference>
<reference evidence="2" key="1">
    <citation type="journal article" date="2019" name="Int. J. Syst. Evol. Microbiol.">
        <title>The Global Catalogue of Microorganisms (GCM) 10K type strain sequencing project: providing services to taxonomists for standard genome sequencing and annotation.</title>
        <authorList>
            <consortium name="The Broad Institute Genomics Platform"/>
            <consortium name="The Broad Institute Genome Sequencing Center for Infectious Disease"/>
            <person name="Wu L."/>
            <person name="Ma J."/>
        </authorList>
    </citation>
    <scope>NUCLEOTIDE SEQUENCE [LARGE SCALE GENOMIC DNA]</scope>
    <source>
        <strain evidence="2">PCU 347</strain>
    </source>
</reference>
<dbReference type="SUPFAM" id="SSF48371">
    <property type="entry name" value="ARM repeat"/>
    <property type="match status" value="1"/>
</dbReference>
<dbReference type="InterPro" id="IPR011989">
    <property type="entry name" value="ARM-like"/>
</dbReference>
<evidence type="ECO:0000313" key="2">
    <source>
        <dbReference type="Proteomes" id="UP001595824"/>
    </source>
</evidence>
<dbReference type="RefSeq" id="WP_381739200.1">
    <property type="nucleotide sequence ID" value="NZ_JBHSDP010000014.1"/>
</dbReference>
<evidence type="ECO:0000313" key="1">
    <source>
        <dbReference type="EMBL" id="MFC4328864.1"/>
    </source>
</evidence>
<dbReference type="Proteomes" id="UP001595824">
    <property type="component" value="Unassembled WGS sequence"/>
</dbReference>
<dbReference type="SUPFAM" id="SSF52540">
    <property type="entry name" value="P-loop containing nucleoside triphosphate hydrolases"/>
    <property type="match status" value="1"/>
</dbReference>
<organism evidence="1 2">
    <name type="scientific">Streptomyces andamanensis</name>
    <dbReference type="NCBI Taxonomy" id="1565035"/>
    <lineage>
        <taxon>Bacteria</taxon>
        <taxon>Bacillati</taxon>
        <taxon>Actinomycetota</taxon>
        <taxon>Actinomycetes</taxon>
        <taxon>Kitasatosporales</taxon>
        <taxon>Streptomycetaceae</taxon>
        <taxon>Streptomyces</taxon>
    </lineage>
</organism>
<gene>
    <name evidence="1" type="ORF">ACFPC0_13730</name>
</gene>
<comment type="caution">
    <text evidence="1">The sequence shown here is derived from an EMBL/GenBank/DDBJ whole genome shotgun (WGS) entry which is preliminary data.</text>
</comment>
<dbReference type="Gene3D" id="1.25.10.10">
    <property type="entry name" value="Leucine-rich Repeat Variant"/>
    <property type="match status" value="1"/>
</dbReference>
<name>A0ABV8TEH9_9ACTN</name>
<dbReference type="EMBL" id="JBHSDP010000014">
    <property type="protein sequence ID" value="MFC4328864.1"/>
    <property type="molecule type" value="Genomic_DNA"/>
</dbReference>
<sequence>MLLGKGTSITLEPSASLGDGVEFAYRHDGGTEVHQVKRQNRNANSWNVASLRKRDIWRNLCSHVEAGRAFHFVSMVPARALDELADRARRSDDVASFETEWLTEELLGSFYALASTDVYGSAVVAWRMLRGFWAEWPDERDLVNTNGVLAEQVLAGAPGRLAAAGLGDLLWNSLGTTLDAPAITARLGQYGLRRISRVDGAAVTDAVSGATRRWAASVERDLLRPAIPRQEVGQLVEQATQGTEQLILVTGAAGSGKSAVLHQTFTALENRGLPVLAFRLDRLGTFASTDELGRRIGLDMSPVGALGAVAAGLPCVLVVDQLDAVSLASGRVPDAFDAVADLVGEAAAHPAMRVVLVCRAFDAEADPRIRRFTTMSPCPHIAVGSLSDAQLDTAVASMGRNAAGLAPPQRALLRSPLHLVLLAGVADGEQAVSFRTTRQLFDEFWDTKRQQCERRLSRVRFPETVSAVVTAMSARQQLFVPRSVLDKDDLATSGDVLVSEHVLVRDGRQLAFFHESFFDYAFARHWLGRDESLVAFLTGGEQELFRRAQVRQVLDHLRDLDPGRFAEEIEALLTSPEIRYHLKEATLALLRSLDDPTAAEWDAVVRVLDTRPAFRAHLVKALSNAAWFRRADDEGAIEDWLTRADARDRDQAVTMMAGGADACPDRVARVLEPRNSAAGYGVWLTSILPYARLAGSRSLFDLVLDGVRTGLFADHELHVWMSAEDLAAEEPVWATELIATLLTERPDALRLDERGRVAALLTREHAALRTVAAAAAGAPEEFCARILPVLLGVMSATAVAAPCVAPVQDRHFAYGNRTGKPSDLGEALFQGAADALRDVATRDANRGRTLAEGLVGAPYESAQWLLYQALIGAGTALASWSAEILLEGRHRLLSGYVANVVWGAREVLLAIGDALPDDTLGRLEKALSHLRLPPHDELAPWHEFTLLTALPEGRLSEPAARRVAELRRRHGEREPDTPHDVRIGVIGSPIPSEAARHMSDTQWLRAMRKHSRDRTDWTTFTGGARQLSHVLQRMTTEDPDRFARLALRLDAGTHPAYGAAMLLGLGEADRHGDPETIFAAARHLAGQRKPAYDRWLGRAVRRHHACVPLDLVEILLDRALDADDTSDVVDDDAVDVDRDLLTAGINTVRGSAAESLGDLLFHDPDGSRATLVVPHLDRLAADPSLPVRACVAHLLGAAMRHDRPAAADAFRVLVQAPDQLLASPHVTRLFVALCHGDPKAYRAVMERMLRSRVPTVRRVGGQVAVLAAMEWETRELLDDVLAGNDREQRQGAADVCAQRFVNIGDAELAHHALVRFFHDPEEEVREAAAGVAAALRGRRLAPVRRTVTALIESRAFEPALPQLLLTLEHAPDRVDELVLLCVRRFLKVFGAASAELSRGAAADARHIGDLLVRALTQAGPAARRSDVLDLLDQLLLLGAYGVTEAISRADRG</sequence>